<sequence length="189" mass="18816">MEALLSALLAAALAELGDKTQWLALALAIRFRDQGSAVLLGIALAGLVNAAIASAAGAAIGTMLTREAATLMLAFALVSAGITMVLKARPAPGLDGWRIGAFLTSFAAFGIAELGDKTQFLTFAIATRTGMPILTAAGAAAGVFAMSALAVAGGRAALDALPLGVLRRVGAALFLLLGAIAAVSALRLT</sequence>
<name>A0ABS7PTW4_9SPHN</name>
<evidence type="ECO:0000256" key="6">
    <source>
        <dbReference type="RuleBase" id="RU365102"/>
    </source>
</evidence>
<evidence type="ECO:0000256" key="5">
    <source>
        <dbReference type="ARBA" id="ARBA00023136"/>
    </source>
</evidence>
<feature type="transmembrane region" description="Helical" evidence="6">
    <location>
        <begin position="165"/>
        <end position="186"/>
    </location>
</feature>
<comment type="subcellular location">
    <subcellularLocation>
        <location evidence="1 6">Membrane</location>
        <topology evidence="1 6">Multi-pass membrane protein</topology>
    </subcellularLocation>
</comment>
<feature type="transmembrane region" description="Helical" evidence="6">
    <location>
        <begin position="133"/>
        <end position="153"/>
    </location>
</feature>
<keyword evidence="5 6" id="KW-0472">Membrane</keyword>
<evidence type="ECO:0000256" key="4">
    <source>
        <dbReference type="ARBA" id="ARBA00022989"/>
    </source>
</evidence>
<dbReference type="EMBL" id="JAINVV010000010">
    <property type="protein sequence ID" value="MBY8824795.1"/>
    <property type="molecule type" value="Genomic_DNA"/>
</dbReference>
<keyword evidence="4 6" id="KW-1133">Transmembrane helix</keyword>
<keyword evidence="8" id="KW-1185">Reference proteome</keyword>
<keyword evidence="3 6" id="KW-0812">Transmembrane</keyword>
<feature type="transmembrane region" description="Helical" evidence="6">
    <location>
        <begin position="94"/>
        <end position="112"/>
    </location>
</feature>
<evidence type="ECO:0000256" key="1">
    <source>
        <dbReference type="ARBA" id="ARBA00004141"/>
    </source>
</evidence>
<dbReference type="PANTHER" id="PTHR12608">
    <property type="entry name" value="TRANSMEMBRANE PROTEIN HTP-1 RELATED"/>
    <property type="match status" value="1"/>
</dbReference>
<dbReference type="InterPro" id="IPR001727">
    <property type="entry name" value="GDT1-like"/>
</dbReference>
<dbReference type="Proteomes" id="UP000706039">
    <property type="component" value="Unassembled WGS sequence"/>
</dbReference>
<reference evidence="7 8" key="1">
    <citation type="submission" date="2021-08" db="EMBL/GenBank/DDBJ databases">
        <authorList>
            <person name="Tuo L."/>
        </authorList>
    </citation>
    <scope>NUCLEOTIDE SEQUENCE [LARGE SCALE GENOMIC DNA]</scope>
    <source>
        <strain evidence="7 8">JCM 31229</strain>
    </source>
</reference>
<protein>
    <recommendedName>
        <fullName evidence="6">GDT1 family protein</fullName>
    </recommendedName>
</protein>
<comment type="caution">
    <text evidence="7">The sequence shown here is derived from an EMBL/GenBank/DDBJ whole genome shotgun (WGS) entry which is preliminary data.</text>
</comment>
<feature type="transmembrane region" description="Helical" evidence="6">
    <location>
        <begin position="68"/>
        <end position="88"/>
    </location>
</feature>
<dbReference type="Pfam" id="PF01169">
    <property type="entry name" value="GDT1"/>
    <property type="match status" value="2"/>
</dbReference>
<accession>A0ABS7PTW4</accession>
<organism evidence="7 8">
    <name type="scientific">Sphingomonas colocasiae</name>
    <dbReference type="NCBI Taxonomy" id="1848973"/>
    <lineage>
        <taxon>Bacteria</taxon>
        <taxon>Pseudomonadati</taxon>
        <taxon>Pseudomonadota</taxon>
        <taxon>Alphaproteobacteria</taxon>
        <taxon>Sphingomonadales</taxon>
        <taxon>Sphingomonadaceae</taxon>
        <taxon>Sphingomonas</taxon>
    </lineage>
</organism>
<evidence type="ECO:0000313" key="8">
    <source>
        <dbReference type="Proteomes" id="UP000706039"/>
    </source>
</evidence>
<dbReference type="RefSeq" id="WP_222991909.1">
    <property type="nucleotide sequence ID" value="NZ_JAINVV010000010.1"/>
</dbReference>
<dbReference type="PANTHER" id="PTHR12608:SF1">
    <property type="entry name" value="TRANSMEMBRANE PROTEIN 165"/>
    <property type="match status" value="1"/>
</dbReference>
<evidence type="ECO:0000256" key="3">
    <source>
        <dbReference type="ARBA" id="ARBA00022692"/>
    </source>
</evidence>
<evidence type="ECO:0000256" key="2">
    <source>
        <dbReference type="ARBA" id="ARBA00009190"/>
    </source>
</evidence>
<comment type="similarity">
    <text evidence="2 6">Belongs to the GDT1 family.</text>
</comment>
<gene>
    <name evidence="7" type="ORF">K7G82_20995</name>
</gene>
<evidence type="ECO:0000313" key="7">
    <source>
        <dbReference type="EMBL" id="MBY8824795.1"/>
    </source>
</evidence>
<proteinExistence type="inferred from homology"/>
<feature type="transmembrane region" description="Helical" evidence="6">
    <location>
        <begin position="36"/>
        <end position="61"/>
    </location>
</feature>